<dbReference type="Gene3D" id="1.10.287.130">
    <property type="match status" value="1"/>
</dbReference>
<dbReference type="CDD" id="cd16922">
    <property type="entry name" value="HATPase_EvgS-ArcB-TorS-like"/>
    <property type="match status" value="1"/>
</dbReference>
<dbReference type="InterPro" id="IPR056839">
    <property type="entry name" value="Receiver_AHK4/CRE1_1st"/>
</dbReference>
<dbReference type="GO" id="GO:0005524">
    <property type="term" value="F:ATP binding"/>
    <property type="evidence" value="ECO:0007669"/>
    <property type="project" value="UniProtKB-KW"/>
</dbReference>
<dbReference type="InterPro" id="IPR003594">
    <property type="entry name" value="HATPase_dom"/>
</dbReference>
<dbReference type="InterPro" id="IPR003661">
    <property type="entry name" value="HisK_dim/P_dom"/>
</dbReference>
<dbReference type="InterPro" id="IPR036097">
    <property type="entry name" value="HisK_dim/P_sf"/>
</dbReference>
<dbReference type="PROSITE" id="PS50110">
    <property type="entry name" value="RESPONSE_REGULATORY"/>
    <property type="match status" value="2"/>
</dbReference>
<keyword evidence="5" id="KW-0808">Transferase</keyword>
<evidence type="ECO:0000256" key="2">
    <source>
        <dbReference type="ARBA" id="ARBA00004370"/>
    </source>
</evidence>
<dbReference type="Gene3D" id="3.30.450.350">
    <property type="entry name" value="CHASE domain"/>
    <property type="match status" value="1"/>
</dbReference>
<dbReference type="PANTHER" id="PTHR45339:SF6">
    <property type="entry name" value="SENSORY HISTIDINE PROTEIN KINASE"/>
    <property type="match status" value="1"/>
</dbReference>
<evidence type="ECO:0000313" key="19">
    <source>
        <dbReference type="Proteomes" id="UP000006727"/>
    </source>
</evidence>
<feature type="signal peptide" evidence="14">
    <location>
        <begin position="1"/>
        <end position="20"/>
    </location>
</feature>
<evidence type="ECO:0000313" key="18">
    <source>
        <dbReference type="EnsemblPlants" id="Pp3c18_4650V3.1"/>
    </source>
</evidence>
<dbReference type="PROSITE" id="PS50109">
    <property type="entry name" value="HIS_KIN"/>
    <property type="match status" value="1"/>
</dbReference>
<dbReference type="SMART" id="SM00448">
    <property type="entry name" value="REC"/>
    <property type="match status" value="2"/>
</dbReference>
<evidence type="ECO:0000259" key="15">
    <source>
        <dbReference type="PROSITE" id="PS50109"/>
    </source>
</evidence>
<dbReference type="PaxDb" id="3218-PP1S17_72V6.1"/>
<dbReference type="Gene3D" id="3.40.50.2300">
    <property type="match status" value="2"/>
</dbReference>
<accession>A0A2K1IZW5</accession>
<evidence type="ECO:0000256" key="7">
    <source>
        <dbReference type="ARBA" id="ARBA00022741"/>
    </source>
</evidence>
<dbReference type="EnsemblPlants" id="Pp3c18_4650V3.1">
    <property type="protein sequence ID" value="Pp3c18_4650V3.1"/>
    <property type="gene ID" value="Pp3c18_4650"/>
</dbReference>
<evidence type="ECO:0000256" key="5">
    <source>
        <dbReference type="ARBA" id="ARBA00022679"/>
    </source>
</evidence>
<dbReference type="InterPro" id="IPR005467">
    <property type="entry name" value="His_kinase_dom"/>
</dbReference>
<dbReference type="EMBL" id="ABEU02000018">
    <property type="protein sequence ID" value="PNR34827.1"/>
    <property type="molecule type" value="Genomic_DNA"/>
</dbReference>
<keyword evidence="10" id="KW-1133">Transmembrane helix</keyword>
<dbReference type="SMART" id="SM00388">
    <property type="entry name" value="HisKA"/>
    <property type="match status" value="1"/>
</dbReference>
<proteinExistence type="predicted"/>
<dbReference type="SUPFAM" id="SSF47384">
    <property type="entry name" value="Homodimeric domain of signal transducing histidine kinase"/>
    <property type="match status" value="1"/>
</dbReference>
<evidence type="ECO:0000256" key="1">
    <source>
        <dbReference type="ARBA" id="ARBA00000085"/>
    </source>
</evidence>
<evidence type="ECO:0000256" key="10">
    <source>
        <dbReference type="ARBA" id="ARBA00022989"/>
    </source>
</evidence>
<dbReference type="SUPFAM" id="SSF55874">
    <property type="entry name" value="ATPase domain of HSP90 chaperone/DNA topoisomerase II/histidine kinase"/>
    <property type="match status" value="2"/>
</dbReference>
<dbReference type="Pfam" id="PF03924">
    <property type="entry name" value="CHASE"/>
    <property type="match status" value="1"/>
</dbReference>
<dbReference type="GO" id="GO:0005634">
    <property type="term" value="C:nucleus"/>
    <property type="evidence" value="ECO:0000318"/>
    <property type="project" value="GO_Central"/>
</dbReference>
<keyword evidence="7" id="KW-0547">Nucleotide-binding</keyword>
<dbReference type="InterPro" id="IPR042240">
    <property type="entry name" value="CHASE_sf"/>
</dbReference>
<evidence type="ECO:0000256" key="13">
    <source>
        <dbReference type="PROSITE-ProRule" id="PRU00169"/>
    </source>
</evidence>
<reference evidence="17 19" key="1">
    <citation type="journal article" date="2008" name="Science">
        <title>The Physcomitrella genome reveals evolutionary insights into the conquest of land by plants.</title>
        <authorList>
            <person name="Rensing S."/>
            <person name="Lang D."/>
            <person name="Zimmer A."/>
            <person name="Terry A."/>
            <person name="Salamov A."/>
            <person name="Shapiro H."/>
            <person name="Nishiyama T."/>
            <person name="Perroud P.-F."/>
            <person name="Lindquist E."/>
            <person name="Kamisugi Y."/>
            <person name="Tanahashi T."/>
            <person name="Sakakibara K."/>
            <person name="Fujita T."/>
            <person name="Oishi K."/>
            <person name="Shin-I T."/>
            <person name="Kuroki Y."/>
            <person name="Toyoda A."/>
            <person name="Suzuki Y."/>
            <person name="Hashimoto A."/>
            <person name="Yamaguchi K."/>
            <person name="Sugano A."/>
            <person name="Kohara Y."/>
            <person name="Fujiyama A."/>
            <person name="Anterola A."/>
            <person name="Aoki S."/>
            <person name="Ashton N."/>
            <person name="Barbazuk W.B."/>
            <person name="Barker E."/>
            <person name="Bennetzen J."/>
            <person name="Bezanilla M."/>
            <person name="Blankenship R."/>
            <person name="Cho S.H."/>
            <person name="Dutcher S."/>
            <person name="Estelle M."/>
            <person name="Fawcett J.A."/>
            <person name="Gundlach H."/>
            <person name="Hanada K."/>
            <person name="Heyl A."/>
            <person name="Hicks K.A."/>
            <person name="Hugh J."/>
            <person name="Lohr M."/>
            <person name="Mayer K."/>
            <person name="Melkozernov A."/>
            <person name="Murata T."/>
            <person name="Nelson D."/>
            <person name="Pils B."/>
            <person name="Prigge M."/>
            <person name="Reiss B."/>
            <person name="Renner T."/>
            <person name="Rombauts S."/>
            <person name="Rushton P."/>
            <person name="Sanderfoot A."/>
            <person name="Schween G."/>
            <person name="Shiu S.-H."/>
            <person name="Stueber K."/>
            <person name="Theodoulou F.L."/>
            <person name="Tu H."/>
            <person name="Van de Peer Y."/>
            <person name="Verrier P.J."/>
            <person name="Waters E."/>
            <person name="Wood A."/>
            <person name="Yang L."/>
            <person name="Cove D."/>
            <person name="Cuming A."/>
            <person name="Hasebe M."/>
            <person name="Lucas S."/>
            <person name="Mishler D.B."/>
            <person name="Reski R."/>
            <person name="Grigoriev I."/>
            <person name="Quatrano R.S."/>
            <person name="Boore J.L."/>
        </authorList>
    </citation>
    <scope>NUCLEOTIDE SEQUENCE [LARGE SCALE GENOMIC DNA]</scope>
    <source>
        <strain evidence="18 19">cv. Gransden 2004</strain>
    </source>
</reference>
<evidence type="ECO:0000256" key="12">
    <source>
        <dbReference type="ARBA" id="ARBA00023136"/>
    </source>
</evidence>
<dbReference type="Gene3D" id="3.30.565.10">
    <property type="entry name" value="Histidine kinase-like ATPase, C-terminal domain"/>
    <property type="match status" value="1"/>
</dbReference>
<dbReference type="EC" id="2.7.13.3" evidence="3"/>
<dbReference type="PRINTS" id="PR00344">
    <property type="entry name" value="BCTRLSENSOR"/>
</dbReference>
<dbReference type="AlphaFoldDB" id="A0A2K1IZW5"/>
<keyword evidence="8" id="KW-0418">Kinase</keyword>
<dbReference type="Pfam" id="PF24896">
    <property type="entry name" value="Receiver_CRE1"/>
    <property type="match status" value="1"/>
</dbReference>
<dbReference type="SUPFAM" id="SSF52172">
    <property type="entry name" value="CheY-like"/>
    <property type="match status" value="2"/>
</dbReference>
<reference evidence="18" key="3">
    <citation type="submission" date="2020-12" db="UniProtKB">
        <authorList>
            <consortium name="EnsemblPlants"/>
        </authorList>
    </citation>
    <scope>IDENTIFICATION</scope>
</reference>
<sequence length="968" mass="106230">MPNKPLLILSVVLGWLLACGVILKSQVENNLNALFVIIGLVANLPGLNEITWNKFTSQTLFLLPHVKRLVYMERVLHSDRPAFERKWNGSISYLEGNATFPRGIDTEYAPILFGASDVPHRFLDPSNYPFLKFAIHAARDTGLFTLSPAAGGPLSWQMGAYLAYYGAGREGSSFASVVERTQACLGYVGRVVNISEIFSRVLSMVVHNVEMDMVAEYLVDSSADRDPSYNCSATGTACAVASYDPAHRTVNASAVAEVRWSYGTPQFALRCVPYSSPSSSFLDVRVIEKMNVDLEAAKLAAEVADKAKSNFLATVSHEIRTPMNGVIGMANSLMGTNLTPQQLDYVKFAQASGNALFAIINDVLDLSKLEAGKMELESVPFNLRKQVDSVFTLFDDKLHQKKLEVFMLVHEPVPNLVGDLGRFHQLMDFVILVNLVNNALKFTKEGSILVSVRVMDPYSEKDHNGSSSEPVGLVSSDPKAKGSIQLSQVLPNASYGLDSSKVLRGGVFRRDETDLARGNTAPRLSMHSGDEGNTREAVEAWRAWKLTTMSGRNCKPPNNFTVIVSDTGIGLPRHLQDRLFQPFSQADSSTSREYGGTGIGLSICQKLIYLMKGALIVKSNSGEGSVFEFTLPLSVPETTDGNLCSCVKTSIEEMTKLKGTRVALVDNNDVRQEVTASYLRCLGIDVVKFSEDASSTLNFLLKDQNPKVHAVMVDLKGLLHESAVELASSIRQVLGFKTLPVLALSTGLRPANEKELKGAGFPHIINKPLRYNTLASVLLETVGVPARAPMKKMNVDSKMMSGKRLLVMDNNMVNRRVASSMLFRNGATVKIVNCGLDAVTAVQNEFDLVLMDIQMPEVIKLFATISINCPEATRRIRRWEMETCSLCQNAGGDFCSHHRLPTVAVTADVIVKTRSMCFPSGMDDYITKPLDQKKLHVFLERFLRNDFVNAPLAMKTGAPSGCSTRHLL</sequence>
<keyword evidence="6" id="KW-0812">Transmembrane</keyword>
<dbReference type="InParanoid" id="A0A2K1IZW5"/>
<dbReference type="InterPro" id="IPR001789">
    <property type="entry name" value="Sig_transdc_resp-reg_receiver"/>
</dbReference>
<evidence type="ECO:0000256" key="9">
    <source>
        <dbReference type="ARBA" id="ARBA00022840"/>
    </source>
</evidence>
<comment type="catalytic activity">
    <reaction evidence="1">
        <text>ATP + protein L-histidine = ADP + protein N-phospho-L-histidine.</text>
        <dbReference type="EC" id="2.7.13.3"/>
    </reaction>
</comment>
<feature type="domain" description="Histidine kinase" evidence="15">
    <location>
        <begin position="314"/>
        <end position="635"/>
    </location>
</feature>
<organism evidence="17">
    <name type="scientific">Physcomitrium patens</name>
    <name type="common">Spreading-leaved earth moss</name>
    <name type="synonym">Physcomitrella patens</name>
    <dbReference type="NCBI Taxonomy" id="3218"/>
    <lineage>
        <taxon>Eukaryota</taxon>
        <taxon>Viridiplantae</taxon>
        <taxon>Streptophyta</taxon>
        <taxon>Embryophyta</taxon>
        <taxon>Bryophyta</taxon>
        <taxon>Bryophytina</taxon>
        <taxon>Bryopsida</taxon>
        <taxon>Funariidae</taxon>
        <taxon>Funariales</taxon>
        <taxon>Funariaceae</taxon>
        <taxon>Physcomitrium</taxon>
    </lineage>
</organism>
<keyword evidence="19" id="KW-1185">Reference proteome</keyword>
<dbReference type="SMART" id="SM00387">
    <property type="entry name" value="HATPase_c"/>
    <property type="match status" value="1"/>
</dbReference>
<feature type="modified residue" description="4-aspartylphosphate" evidence="13">
    <location>
        <position position="852"/>
    </location>
</feature>
<evidence type="ECO:0000256" key="8">
    <source>
        <dbReference type="ARBA" id="ARBA00022777"/>
    </source>
</evidence>
<dbReference type="PROSITE" id="PS51257">
    <property type="entry name" value="PROKAR_LIPOPROTEIN"/>
    <property type="match status" value="1"/>
</dbReference>
<dbReference type="CDD" id="cd17546">
    <property type="entry name" value="REC_hyHK_CKI1_RcsC-like"/>
    <property type="match status" value="1"/>
</dbReference>
<evidence type="ECO:0000256" key="4">
    <source>
        <dbReference type="ARBA" id="ARBA00022553"/>
    </source>
</evidence>
<dbReference type="InterPro" id="IPR011006">
    <property type="entry name" value="CheY-like_superfamily"/>
</dbReference>
<comment type="subcellular location">
    <subcellularLocation>
        <location evidence="2">Membrane</location>
    </subcellularLocation>
</comment>
<dbReference type="Pfam" id="PF00512">
    <property type="entry name" value="HisKA"/>
    <property type="match status" value="1"/>
</dbReference>
<gene>
    <name evidence="17" type="ORF">PHYPA_022725</name>
</gene>
<reference evidence="17 19" key="2">
    <citation type="journal article" date="2018" name="Plant J.">
        <title>The Physcomitrella patens chromosome-scale assembly reveals moss genome structure and evolution.</title>
        <authorList>
            <person name="Lang D."/>
            <person name="Ullrich K.K."/>
            <person name="Murat F."/>
            <person name="Fuchs J."/>
            <person name="Jenkins J."/>
            <person name="Haas F.B."/>
            <person name="Piednoel M."/>
            <person name="Gundlach H."/>
            <person name="Van Bel M."/>
            <person name="Meyberg R."/>
            <person name="Vives C."/>
            <person name="Morata J."/>
            <person name="Symeonidi A."/>
            <person name="Hiss M."/>
            <person name="Muchero W."/>
            <person name="Kamisugi Y."/>
            <person name="Saleh O."/>
            <person name="Blanc G."/>
            <person name="Decker E.L."/>
            <person name="van Gessel N."/>
            <person name="Grimwood J."/>
            <person name="Hayes R.D."/>
            <person name="Graham S.W."/>
            <person name="Gunter L.E."/>
            <person name="McDaniel S.F."/>
            <person name="Hoernstein S.N.W."/>
            <person name="Larsson A."/>
            <person name="Li F.W."/>
            <person name="Perroud P.F."/>
            <person name="Phillips J."/>
            <person name="Ranjan P."/>
            <person name="Rokshar D.S."/>
            <person name="Rothfels C.J."/>
            <person name="Schneider L."/>
            <person name="Shu S."/>
            <person name="Stevenson D.W."/>
            <person name="Thummler F."/>
            <person name="Tillich M."/>
            <person name="Villarreal Aguilar J.C."/>
            <person name="Widiez T."/>
            <person name="Wong G.K."/>
            <person name="Wymore A."/>
            <person name="Zhang Y."/>
            <person name="Zimmer A.D."/>
            <person name="Quatrano R.S."/>
            <person name="Mayer K.F.X."/>
            <person name="Goodstein D."/>
            <person name="Casacuberta J.M."/>
            <person name="Vandepoele K."/>
            <person name="Reski R."/>
            <person name="Cuming A.C."/>
            <person name="Tuskan G.A."/>
            <person name="Maumus F."/>
            <person name="Salse J."/>
            <person name="Schmutz J."/>
            <person name="Rensing S.A."/>
        </authorList>
    </citation>
    <scope>NUCLEOTIDE SEQUENCE [LARGE SCALE GENOMIC DNA]</scope>
    <source>
        <strain evidence="18 19">cv. Gransden 2004</strain>
    </source>
</reference>
<evidence type="ECO:0000256" key="3">
    <source>
        <dbReference type="ARBA" id="ARBA00012438"/>
    </source>
</evidence>
<dbReference type="GO" id="GO:0016020">
    <property type="term" value="C:membrane"/>
    <property type="evidence" value="ECO:0007669"/>
    <property type="project" value="UniProtKB-SubCell"/>
</dbReference>
<dbReference type="InterPro" id="IPR006189">
    <property type="entry name" value="CHASE_dom"/>
</dbReference>
<name>A0A2K1IZW5_PHYPA</name>
<evidence type="ECO:0000259" key="16">
    <source>
        <dbReference type="PROSITE" id="PS50110"/>
    </source>
</evidence>
<feature type="chain" id="PRO_5033310710" description="histidine kinase" evidence="14">
    <location>
        <begin position="21"/>
        <end position="968"/>
    </location>
</feature>
<dbReference type="GO" id="GO:0000155">
    <property type="term" value="F:phosphorelay sensor kinase activity"/>
    <property type="evidence" value="ECO:0007669"/>
    <property type="project" value="InterPro"/>
</dbReference>
<keyword evidence="9" id="KW-0067">ATP-binding</keyword>
<protein>
    <recommendedName>
        <fullName evidence="3">histidine kinase</fullName>
        <ecNumber evidence="3">2.7.13.3</ecNumber>
    </recommendedName>
</protein>
<dbReference type="Pfam" id="PF02518">
    <property type="entry name" value="HATPase_c"/>
    <property type="match status" value="1"/>
</dbReference>
<evidence type="ECO:0000313" key="17">
    <source>
        <dbReference type="EMBL" id="PNR34827.1"/>
    </source>
</evidence>
<evidence type="ECO:0000256" key="11">
    <source>
        <dbReference type="ARBA" id="ARBA00023012"/>
    </source>
</evidence>
<feature type="domain" description="Response regulatory" evidence="16">
    <location>
        <begin position="804"/>
        <end position="943"/>
    </location>
</feature>
<dbReference type="InterPro" id="IPR004358">
    <property type="entry name" value="Sig_transdc_His_kin-like_C"/>
</dbReference>
<feature type="modified residue" description="4-aspartylphosphate" evidence="13">
    <location>
        <position position="714"/>
    </location>
</feature>
<feature type="domain" description="Response regulatory" evidence="16">
    <location>
        <begin position="661"/>
        <end position="782"/>
    </location>
</feature>
<dbReference type="Proteomes" id="UP000006727">
    <property type="component" value="Chromosome 18"/>
</dbReference>
<keyword evidence="12" id="KW-0472">Membrane</keyword>
<dbReference type="CDD" id="cd00082">
    <property type="entry name" value="HisKA"/>
    <property type="match status" value="1"/>
</dbReference>
<keyword evidence="11" id="KW-0902">Two-component regulatory system</keyword>
<dbReference type="FunFam" id="1.10.287.130:FF:000002">
    <property type="entry name" value="Two-component osmosensing histidine kinase"/>
    <property type="match status" value="1"/>
</dbReference>
<keyword evidence="4 13" id="KW-0597">Phosphoprotein</keyword>
<evidence type="ECO:0000256" key="14">
    <source>
        <dbReference type="SAM" id="SignalP"/>
    </source>
</evidence>
<dbReference type="Gramene" id="Pp3c18_4650V3.1">
    <property type="protein sequence ID" value="Pp3c18_4650V3.1"/>
    <property type="gene ID" value="Pp3c18_4650"/>
</dbReference>
<evidence type="ECO:0000256" key="6">
    <source>
        <dbReference type="ARBA" id="ARBA00022692"/>
    </source>
</evidence>
<keyword evidence="14" id="KW-0732">Signal</keyword>
<dbReference type="PANTHER" id="PTHR45339">
    <property type="entry name" value="HYBRID SIGNAL TRANSDUCTION HISTIDINE KINASE J"/>
    <property type="match status" value="1"/>
</dbReference>
<dbReference type="InterPro" id="IPR036890">
    <property type="entry name" value="HATPase_C_sf"/>
</dbReference>